<dbReference type="NCBIfam" id="NF009557">
    <property type="entry name" value="PRK13009.1"/>
    <property type="match status" value="1"/>
</dbReference>
<keyword evidence="9 15" id="KW-0862">Zinc</keyword>
<dbReference type="InterPro" id="IPR036264">
    <property type="entry name" value="Bact_exopeptidase_dim_dom"/>
</dbReference>
<dbReference type="EC" id="3.5.1.18" evidence="4 15"/>
<evidence type="ECO:0000256" key="14">
    <source>
        <dbReference type="ARBA" id="ARBA00051301"/>
    </source>
</evidence>
<dbReference type="InterPro" id="IPR011650">
    <property type="entry name" value="Peptidase_M20_dimer"/>
</dbReference>
<comment type="catalytic activity">
    <reaction evidence="14 15">
        <text>N-succinyl-(2S,6S)-2,6-diaminopimelate + H2O = (2S,6S)-2,6-diaminopimelate + succinate</text>
        <dbReference type="Rhea" id="RHEA:22608"/>
        <dbReference type="ChEBI" id="CHEBI:15377"/>
        <dbReference type="ChEBI" id="CHEBI:30031"/>
        <dbReference type="ChEBI" id="CHEBI:57609"/>
        <dbReference type="ChEBI" id="CHEBI:58087"/>
        <dbReference type="EC" id="3.5.1.18"/>
    </reaction>
</comment>
<comment type="function">
    <text evidence="15">Catalyzes the hydrolysis of N-succinyl-L,L-diaminopimelic acid (SDAP), forming succinate and LL-2,6-diaminopimelate (DAP), an intermediate involved in the bacterial biosynthesis of lysine and meso-diaminopimelic acid, an essential component of bacterial cell walls.</text>
</comment>
<feature type="binding site" evidence="15">
    <location>
        <position position="155"/>
    </location>
    <ligand>
        <name>Zn(2+)</name>
        <dbReference type="ChEBI" id="CHEBI:29105"/>
        <label>2</label>
    </ligand>
</feature>
<dbReference type="GO" id="GO:0019877">
    <property type="term" value="P:diaminopimelate biosynthetic process"/>
    <property type="evidence" value="ECO:0007669"/>
    <property type="project" value="UniProtKB-UniRule"/>
</dbReference>
<reference evidence="17" key="1">
    <citation type="journal article" date="2015" name="Proc. Natl. Acad. Sci. U.S.A.">
        <title>Bacterial clade with the ribosomal RNA operon on a small plasmid rather than the chromosome.</title>
        <authorList>
            <person name="Anda M."/>
            <person name="Ohtsubo Y."/>
            <person name="Okubo T."/>
            <person name="Sugawara M."/>
            <person name="Nagata Y."/>
            <person name="Tsuda M."/>
            <person name="Minamisawa K."/>
            <person name="Mitsui H."/>
        </authorList>
    </citation>
    <scope>NUCLEOTIDE SEQUENCE</scope>
    <source>
        <strain evidence="17">DSM 14790</strain>
    </source>
</reference>
<dbReference type="PANTHER" id="PTHR43808:SF31">
    <property type="entry name" value="N-ACETYL-L-CITRULLINE DEACETYLASE"/>
    <property type="match status" value="1"/>
</dbReference>
<dbReference type="InterPro" id="IPR005941">
    <property type="entry name" value="DapE_proteobac"/>
</dbReference>
<evidence type="ECO:0000256" key="9">
    <source>
        <dbReference type="ARBA" id="ARBA00022833"/>
    </source>
</evidence>
<keyword evidence="12 15" id="KW-0170">Cobalt</keyword>
<dbReference type="GO" id="GO:0009089">
    <property type="term" value="P:lysine biosynthetic process via diaminopimelate"/>
    <property type="evidence" value="ECO:0007669"/>
    <property type="project" value="UniProtKB-UniRule"/>
</dbReference>
<keyword evidence="6 15" id="KW-0028">Amino-acid biosynthesis</keyword>
<evidence type="ECO:0000256" key="11">
    <source>
        <dbReference type="ARBA" id="ARBA00023154"/>
    </source>
</evidence>
<dbReference type="Gene3D" id="3.40.630.10">
    <property type="entry name" value="Zn peptidases"/>
    <property type="match status" value="2"/>
</dbReference>
<dbReference type="InterPro" id="IPR001261">
    <property type="entry name" value="ArgE/DapE_CS"/>
</dbReference>
<evidence type="ECO:0000256" key="7">
    <source>
        <dbReference type="ARBA" id="ARBA00022723"/>
    </source>
</evidence>
<evidence type="ECO:0000256" key="5">
    <source>
        <dbReference type="ARBA" id="ARBA00022391"/>
    </source>
</evidence>
<comment type="pathway">
    <text evidence="1 15">Amino-acid biosynthesis; L-lysine biosynthesis via DAP pathway; LL-2,6-diaminopimelate from (S)-tetrahydrodipicolinate (succinylase route): step 3/3.</text>
</comment>
<feature type="binding site" evidence="15">
    <location>
        <position position="120"/>
    </location>
    <ligand>
        <name>Zn(2+)</name>
        <dbReference type="ChEBI" id="CHEBI:29105"/>
        <label>2</label>
    </ligand>
</feature>
<sequence length="410" mass="43738">MTDTVSLPVSAARSDDATDPVAILTRLIRCPSVTPAEGGALTALEEMLAPLGFAVERPVFSDIDTPDIENLFARAGAAGPHLVFAGHTDVVPPGDESDWREGPFSAAIVDGELYGRGAVDMKGGIAAFVAAYARHVERAGRPAGQVSLLITGDEEGPAVNGTVKLLDWARARGEIFDACIVGEPTNPAAMGDMIKIGRRGSLSAEVRVTGVQGHVAYPHLADNPLRSLTAIAEALMDEPLDAGSAEFPASNLEITSIDTGNSSVNVIPARARLFFNVRFSDRWTPDSLKDELTRRIEAAAASGRFREGRDAANVEIVWRARPSDSFLTRDDALTQALAGAVEAVTGRQPQLSTSGGTSDARFIKDFCPVVEFGLVGKTMHMSNERVPVEDLETLTRIYETFIARWFAAHA</sequence>
<dbReference type="InterPro" id="IPR002933">
    <property type="entry name" value="Peptidase_M20"/>
</dbReference>
<dbReference type="SUPFAM" id="SSF55031">
    <property type="entry name" value="Bacterial exopeptidase dimerisation domain"/>
    <property type="match status" value="1"/>
</dbReference>
<dbReference type="RefSeq" id="WP_024351630.1">
    <property type="nucleotide sequence ID" value="NZ_BBWN01000030.1"/>
</dbReference>
<keyword evidence="7 15" id="KW-0479">Metal-binding</keyword>
<gene>
    <name evidence="15" type="primary">dapE</name>
</gene>
<feature type="domain" description="Peptidase M20 dimerisation" evidence="16">
    <location>
        <begin position="196"/>
        <end position="302"/>
    </location>
</feature>
<evidence type="ECO:0000256" key="13">
    <source>
        <dbReference type="ARBA" id="ARBA00031891"/>
    </source>
</evidence>
<evidence type="ECO:0000256" key="2">
    <source>
        <dbReference type="ARBA" id="ARBA00006746"/>
    </source>
</evidence>
<feature type="binding site" evidence="15">
    <location>
        <position position="87"/>
    </location>
    <ligand>
        <name>Zn(2+)</name>
        <dbReference type="ChEBI" id="CHEBI:29105"/>
        <label>1</label>
    </ligand>
</feature>
<feature type="binding site" evidence="15">
    <location>
        <position position="120"/>
    </location>
    <ligand>
        <name>Zn(2+)</name>
        <dbReference type="ChEBI" id="CHEBI:29105"/>
        <label>1</label>
    </ligand>
</feature>
<evidence type="ECO:0000256" key="6">
    <source>
        <dbReference type="ARBA" id="ARBA00022605"/>
    </source>
</evidence>
<protein>
    <recommendedName>
        <fullName evidence="5 15">Succinyl-diaminopimelate desuccinylase</fullName>
        <shortName evidence="15">SDAP desuccinylase</shortName>
        <ecNumber evidence="4 15">3.5.1.18</ecNumber>
    </recommendedName>
    <alternativeName>
        <fullName evidence="13 15">N-succinyl-LL-2,6-diaminoheptanedioate amidohydrolase</fullName>
    </alternativeName>
</protein>
<dbReference type="InterPro" id="IPR050072">
    <property type="entry name" value="Peptidase_M20A"/>
</dbReference>
<keyword evidence="10 15" id="KW-0220">Diaminopimelate biosynthesis</keyword>
<evidence type="ECO:0000259" key="16">
    <source>
        <dbReference type="Pfam" id="PF07687"/>
    </source>
</evidence>
<dbReference type="PROSITE" id="PS00759">
    <property type="entry name" value="ARGE_DAPE_CPG2_2"/>
    <property type="match status" value="1"/>
</dbReference>
<evidence type="ECO:0000256" key="12">
    <source>
        <dbReference type="ARBA" id="ARBA00023285"/>
    </source>
</evidence>
<name>A0A0N7KXE7_9HYPH</name>
<feature type="binding site" evidence="15">
    <location>
        <position position="380"/>
    </location>
    <ligand>
        <name>Zn(2+)</name>
        <dbReference type="ChEBI" id="CHEBI:29105"/>
        <label>2</label>
    </ligand>
</feature>
<dbReference type="GO" id="GO:0009014">
    <property type="term" value="F:succinyl-diaminopimelate desuccinylase activity"/>
    <property type="evidence" value="ECO:0007669"/>
    <property type="project" value="UniProtKB-UniRule"/>
</dbReference>
<evidence type="ECO:0000256" key="15">
    <source>
        <dbReference type="HAMAP-Rule" id="MF_01690"/>
    </source>
</evidence>
<dbReference type="AlphaFoldDB" id="A0A0N7KXE7"/>
<dbReference type="GO" id="GO:0050897">
    <property type="term" value="F:cobalt ion binding"/>
    <property type="evidence" value="ECO:0007669"/>
    <property type="project" value="UniProtKB-UniRule"/>
</dbReference>
<dbReference type="CDD" id="cd03891">
    <property type="entry name" value="M20_DapE_proteobac"/>
    <property type="match status" value="1"/>
</dbReference>
<dbReference type="GO" id="GO:0008270">
    <property type="term" value="F:zinc ion binding"/>
    <property type="evidence" value="ECO:0007669"/>
    <property type="project" value="UniProtKB-UniRule"/>
</dbReference>
<evidence type="ECO:0000256" key="4">
    <source>
        <dbReference type="ARBA" id="ARBA00011921"/>
    </source>
</evidence>
<comment type="similarity">
    <text evidence="2 15">Belongs to the peptidase M20A family. DapE subfamily.</text>
</comment>
<dbReference type="Pfam" id="PF01546">
    <property type="entry name" value="Peptidase_M20"/>
    <property type="match status" value="1"/>
</dbReference>
<dbReference type="SUPFAM" id="SSF53187">
    <property type="entry name" value="Zn-dependent exopeptidases"/>
    <property type="match status" value="1"/>
</dbReference>
<dbReference type="UniPathway" id="UPA00034">
    <property type="reaction ID" value="UER00021"/>
</dbReference>
<comment type="subunit">
    <text evidence="3 15">Homodimer.</text>
</comment>
<organism evidence="17">
    <name type="scientific">Aurantimonas coralicida</name>
    <dbReference type="NCBI Taxonomy" id="182270"/>
    <lineage>
        <taxon>Bacteria</taxon>
        <taxon>Pseudomonadati</taxon>
        <taxon>Pseudomonadota</taxon>
        <taxon>Alphaproteobacteria</taxon>
        <taxon>Hyphomicrobiales</taxon>
        <taxon>Aurantimonadaceae</taxon>
        <taxon>Aurantimonas</taxon>
    </lineage>
</organism>
<feature type="active site" description="Proton acceptor" evidence="15">
    <location>
        <position position="154"/>
    </location>
</feature>
<comment type="cofactor">
    <cofactor evidence="15">
        <name>Zn(2+)</name>
        <dbReference type="ChEBI" id="CHEBI:29105"/>
    </cofactor>
    <cofactor evidence="15">
        <name>Co(2+)</name>
        <dbReference type="ChEBI" id="CHEBI:48828"/>
    </cofactor>
    <text evidence="15">Binds 2 Zn(2+) or Co(2+) ions per subunit.</text>
</comment>
<dbReference type="Gene3D" id="3.30.70.360">
    <property type="match status" value="1"/>
</dbReference>
<evidence type="ECO:0000256" key="10">
    <source>
        <dbReference type="ARBA" id="ARBA00022915"/>
    </source>
</evidence>
<evidence type="ECO:0000256" key="1">
    <source>
        <dbReference type="ARBA" id="ARBA00005130"/>
    </source>
</evidence>
<feature type="binding site" evidence="15">
    <location>
        <position position="183"/>
    </location>
    <ligand>
        <name>Zn(2+)</name>
        <dbReference type="ChEBI" id="CHEBI:29105"/>
        <label>1</label>
    </ligand>
</feature>
<dbReference type="PANTHER" id="PTHR43808">
    <property type="entry name" value="ACETYLORNITHINE DEACETYLASE"/>
    <property type="match status" value="1"/>
</dbReference>
<accession>A0A0N7KXE7</accession>
<proteinExistence type="inferred from homology"/>
<keyword evidence="8 15" id="KW-0378">Hydrolase</keyword>
<dbReference type="GO" id="GO:0008777">
    <property type="term" value="F:acetylornithine deacetylase activity"/>
    <property type="evidence" value="ECO:0007669"/>
    <property type="project" value="TreeGrafter"/>
</dbReference>
<dbReference type="Pfam" id="PF07687">
    <property type="entry name" value="M20_dimer"/>
    <property type="match status" value="1"/>
</dbReference>
<dbReference type="HAMAP" id="MF_01690">
    <property type="entry name" value="DapE"/>
    <property type="match status" value="1"/>
</dbReference>
<keyword evidence="11 15" id="KW-0457">Lysine biosynthesis</keyword>
<feature type="active site" evidence="15">
    <location>
        <position position="89"/>
    </location>
</feature>
<evidence type="ECO:0000313" key="17">
    <source>
        <dbReference type="EMBL" id="BAT26713.1"/>
    </source>
</evidence>
<evidence type="ECO:0000256" key="8">
    <source>
        <dbReference type="ARBA" id="ARBA00022801"/>
    </source>
</evidence>
<evidence type="ECO:0000256" key="3">
    <source>
        <dbReference type="ARBA" id="ARBA00011738"/>
    </source>
</evidence>
<dbReference type="GO" id="GO:0006526">
    <property type="term" value="P:L-arginine biosynthetic process"/>
    <property type="evidence" value="ECO:0007669"/>
    <property type="project" value="TreeGrafter"/>
</dbReference>
<dbReference type="NCBIfam" id="TIGR01246">
    <property type="entry name" value="dapE_proteo"/>
    <property type="match status" value="1"/>
</dbReference>
<dbReference type="EMBL" id="LC066373">
    <property type="protein sequence ID" value="BAT26713.1"/>
    <property type="molecule type" value="Genomic_DNA"/>
</dbReference>